<keyword evidence="1" id="KW-0812">Transmembrane</keyword>
<feature type="transmembrane region" description="Helical" evidence="1">
    <location>
        <begin position="215"/>
        <end position="233"/>
    </location>
</feature>
<dbReference type="EMBL" id="OBQI01000003">
    <property type="protein sequence ID" value="SOC49528.1"/>
    <property type="molecule type" value="Genomic_DNA"/>
</dbReference>
<organism evidence="2 3">
    <name type="scientific">Blastococcus aggregatus</name>
    <dbReference type="NCBI Taxonomy" id="38502"/>
    <lineage>
        <taxon>Bacteria</taxon>
        <taxon>Bacillati</taxon>
        <taxon>Actinomycetota</taxon>
        <taxon>Actinomycetes</taxon>
        <taxon>Geodermatophilales</taxon>
        <taxon>Geodermatophilaceae</taxon>
        <taxon>Blastococcus</taxon>
    </lineage>
</organism>
<feature type="transmembrane region" description="Helical" evidence="1">
    <location>
        <begin position="254"/>
        <end position="276"/>
    </location>
</feature>
<evidence type="ECO:0000313" key="3">
    <source>
        <dbReference type="Proteomes" id="UP000219435"/>
    </source>
</evidence>
<protein>
    <recommendedName>
        <fullName evidence="4">Heliorhodopsin</fullName>
    </recommendedName>
</protein>
<evidence type="ECO:0008006" key="4">
    <source>
        <dbReference type="Google" id="ProtNLM"/>
    </source>
</evidence>
<sequence>MARRGRHVPIQEVAVTRHTRSGPAPVATGVDDGRLAGLRRWNLALTVLHVAQAVAVLLLASGFAIPVTSSFPAGPPGTAVPAPEALVDVGVGAAIAVFLGLAALDHLLTATVLRRRYEEDLRRGINRFRWLEYSVSSTIMVLLICAYTGITGLSALIGIAGANVAMILFGWLQELMNPPGRTRTTMQPFWFGCVAGAAPWVAVTANIVGAEQIPGFVYGIFGSLFVFFASFALNQWLQYREIGPWRSYAYGEKAYLVLSLVAKSALAWQIFAGSLAG</sequence>
<accession>A0A285V7G7</accession>
<keyword evidence="1" id="KW-1133">Transmembrane helix</keyword>
<dbReference type="NCBIfam" id="NF038020">
    <property type="entry name" value="HeR"/>
    <property type="match status" value="1"/>
</dbReference>
<keyword evidence="3" id="KW-1185">Reference proteome</keyword>
<feature type="transmembrane region" description="Helical" evidence="1">
    <location>
        <begin position="156"/>
        <end position="176"/>
    </location>
</feature>
<dbReference type="AlphaFoldDB" id="A0A285V7G7"/>
<proteinExistence type="predicted"/>
<name>A0A285V7G7_9ACTN</name>
<dbReference type="InterPro" id="IPR041113">
    <property type="entry name" value="Heliorhodopsin"/>
</dbReference>
<feature type="transmembrane region" description="Helical" evidence="1">
    <location>
        <begin position="130"/>
        <end position="150"/>
    </location>
</feature>
<feature type="transmembrane region" description="Helical" evidence="1">
    <location>
        <begin position="188"/>
        <end position="209"/>
    </location>
</feature>
<feature type="transmembrane region" description="Helical" evidence="1">
    <location>
        <begin position="85"/>
        <end position="109"/>
    </location>
</feature>
<evidence type="ECO:0000256" key="1">
    <source>
        <dbReference type="SAM" id="Phobius"/>
    </source>
</evidence>
<feature type="transmembrane region" description="Helical" evidence="1">
    <location>
        <begin position="43"/>
        <end position="65"/>
    </location>
</feature>
<reference evidence="3" key="1">
    <citation type="submission" date="2017-08" db="EMBL/GenBank/DDBJ databases">
        <authorList>
            <person name="Varghese N."/>
            <person name="Submissions S."/>
        </authorList>
    </citation>
    <scope>NUCLEOTIDE SEQUENCE [LARGE SCALE GENOMIC DNA]</scope>
    <source>
        <strain evidence="3">DSM 4725</strain>
    </source>
</reference>
<keyword evidence="1" id="KW-0472">Membrane</keyword>
<dbReference type="Gene3D" id="1.20.1070.10">
    <property type="entry name" value="Rhodopsin 7-helix transmembrane proteins"/>
    <property type="match status" value="1"/>
</dbReference>
<evidence type="ECO:0000313" key="2">
    <source>
        <dbReference type="EMBL" id="SOC49528.1"/>
    </source>
</evidence>
<dbReference type="Pfam" id="PF18761">
    <property type="entry name" value="Heliorhodopsin"/>
    <property type="match status" value="1"/>
</dbReference>
<gene>
    <name evidence="2" type="ORF">SAMN05660748_2256</name>
</gene>
<dbReference type="Proteomes" id="UP000219435">
    <property type="component" value="Unassembled WGS sequence"/>
</dbReference>